<sequence>MAGLDVISSCDISQASSLFCKRPYSASCLHGERMIYELNNNPQCMAKR</sequence>
<protein>
    <submittedName>
        <fullName evidence="1">Uncharacterized protein</fullName>
    </submittedName>
</protein>
<accession>A0A0A9BBE8</accession>
<dbReference type="AlphaFoldDB" id="A0A0A9BBE8"/>
<evidence type="ECO:0000313" key="1">
    <source>
        <dbReference type="EMBL" id="JAD58550.1"/>
    </source>
</evidence>
<reference evidence="1" key="1">
    <citation type="submission" date="2014-09" db="EMBL/GenBank/DDBJ databases">
        <authorList>
            <person name="Magalhaes I.L.F."/>
            <person name="Oliveira U."/>
            <person name="Santos F.R."/>
            <person name="Vidigal T.H.D.A."/>
            <person name="Brescovit A.D."/>
            <person name="Santos A.J."/>
        </authorList>
    </citation>
    <scope>NUCLEOTIDE SEQUENCE</scope>
    <source>
        <tissue evidence="1">Shoot tissue taken approximately 20 cm above the soil surface</tissue>
    </source>
</reference>
<organism evidence="1">
    <name type="scientific">Arundo donax</name>
    <name type="common">Giant reed</name>
    <name type="synonym">Donax arundinaceus</name>
    <dbReference type="NCBI Taxonomy" id="35708"/>
    <lineage>
        <taxon>Eukaryota</taxon>
        <taxon>Viridiplantae</taxon>
        <taxon>Streptophyta</taxon>
        <taxon>Embryophyta</taxon>
        <taxon>Tracheophyta</taxon>
        <taxon>Spermatophyta</taxon>
        <taxon>Magnoliopsida</taxon>
        <taxon>Liliopsida</taxon>
        <taxon>Poales</taxon>
        <taxon>Poaceae</taxon>
        <taxon>PACMAD clade</taxon>
        <taxon>Arundinoideae</taxon>
        <taxon>Arundineae</taxon>
        <taxon>Arundo</taxon>
    </lineage>
</organism>
<dbReference type="EMBL" id="GBRH01239345">
    <property type="protein sequence ID" value="JAD58550.1"/>
    <property type="molecule type" value="Transcribed_RNA"/>
</dbReference>
<name>A0A0A9BBE8_ARUDO</name>
<reference evidence="1" key="2">
    <citation type="journal article" date="2015" name="Data Brief">
        <title>Shoot transcriptome of the giant reed, Arundo donax.</title>
        <authorList>
            <person name="Barrero R.A."/>
            <person name="Guerrero F.D."/>
            <person name="Moolhuijzen P."/>
            <person name="Goolsby J.A."/>
            <person name="Tidwell J."/>
            <person name="Bellgard S.E."/>
            <person name="Bellgard M.I."/>
        </authorList>
    </citation>
    <scope>NUCLEOTIDE SEQUENCE</scope>
    <source>
        <tissue evidence="1">Shoot tissue taken approximately 20 cm above the soil surface</tissue>
    </source>
</reference>
<proteinExistence type="predicted"/>